<dbReference type="GeneID" id="25977352"/>
<dbReference type="PANTHER" id="PTHR36168">
    <property type="entry name" value="CHROMOSOME 1, WHOLE GENOME SHOTGUN SEQUENCE"/>
    <property type="match status" value="1"/>
</dbReference>
<dbReference type="eggNOG" id="ENOG502QTW2">
    <property type="taxonomic scope" value="Eukaryota"/>
</dbReference>
<accession>F0X8Z1</accession>
<dbReference type="Proteomes" id="UP000007796">
    <property type="component" value="Unassembled WGS sequence"/>
</dbReference>
<keyword evidence="2" id="KW-0472">Membrane</keyword>
<evidence type="ECO:0000256" key="2">
    <source>
        <dbReference type="SAM" id="Phobius"/>
    </source>
</evidence>
<name>F0X8Z1_GROCL</name>
<evidence type="ECO:0000256" key="1">
    <source>
        <dbReference type="SAM" id="MobiDB-lite"/>
    </source>
</evidence>
<dbReference type="Pfam" id="PF24913">
    <property type="entry name" value="WHD_AAA_fung"/>
    <property type="match status" value="1"/>
</dbReference>
<keyword evidence="2" id="KW-0812">Transmembrane</keyword>
<feature type="region of interest" description="Disordered" evidence="1">
    <location>
        <begin position="56"/>
        <end position="91"/>
    </location>
</feature>
<dbReference type="EMBL" id="GL629735">
    <property type="protein sequence ID" value="EFX06101.1"/>
    <property type="molecule type" value="Genomic_DNA"/>
</dbReference>
<keyword evidence="5" id="KW-1185">Reference proteome</keyword>
<evidence type="ECO:0000313" key="5">
    <source>
        <dbReference type="Proteomes" id="UP000007796"/>
    </source>
</evidence>
<dbReference type="AlphaFoldDB" id="F0X8Z1"/>
<feature type="domain" description="AAA protein C-terminal winged helix" evidence="3">
    <location>
        <begin position="403"/>
        <end position="546"/>
    </location>
</feature>
<dbReference type="STRING" id="655863.F0X8Z1"/>
<dbReference type="InParanoid" id="F0X8Z1"/>
<evidence type="ECO:0000313" key="4">
    <source>
        <dbReference type="EMBL" id="EFX06101.1"/>
    </source>
</evidence>
<dbReference type="RefSeq" id="XP_014175583.1">
    <property type="nucleotide sequence ID" value="XM_014320108.1"/>
</dbReference>
<protein>
    <recommendedName>
        <fullName evidence="3">AAA protein C-terminal winged helix domain-containing protein</fullName>
    </recommendedName>
</protein>
<dbReference type="PANTHER" id="PTHR36168:SF1">
    <property type="entry name" value="ORC1-LIKE AAA ATPASE DOMAIN-CONTAINING PROTEIN"/>
    <property type="match status" value="1"/>
</dbReference>
<reference evidence="4 5" key="1">
    <citation type="journal article" date="2011" name="Proc. Natl. Acad. Sci. U.S.A.">
        <title>Genome and transcriptome analyses of the mountain pine beetle-fungal symbiont Grosmannia clavigera, a lodgepole pine pathogen.</title>
        <authorList>
            <person name="DiGuistini S."/>
            <person name="Wang Y."/>
            <person name="Liao N.Y."/>
            <person name="Taylor G."/>
            <person name="Tanguay P."/>
            <person name="Feau N."/>
            <person name="Henrissat B."/>
            <person name="Chan S.K."/>
            <person name="Hesse-Orce U."/>
            <person name="Alamouti S.M."/>
            <person name="Tsui C.K.M."/>
            <person name="Docking R.T."/>
            <person name="Levasseur A."/>
            <person name="Haridas S."/>
            <person name="Robertson G."/>
            <person name="Birol I."/>
            <person name="Holt R.A."/>
            <person name="Marra M.A."/>
            <person name="Hamelin R.C."/>
            <person name="Hirst M."/>
            <person name="Jones S.J.M."/>
            <person name="Bohlmann J."/>
            <person name="Breuil C."/>
        </authorList>
    </citation>
    <scope>NUCLEOTIDE SEQUENCE [LARGE SCALE GENOMIC DNA]</scope>
    <source>
        <strain evidence="5">kw1407 / UAMH 11150</strain>
    </source>
</reference>
<feature type="transmembrane region" description="Helical" evidence="2">
    <location>
        <begin position="100"/>
        <end position="121"/>
    </location>
</feature>
<keyword evidence="2" id="KW-1133">Transmembrane helix</keyword>
<organism evidence="5">
    <name type="scientific">Grosmannia clavigera (strain kw1407 / UAMH 11150)</name>
    <name type="common">Blue stain fungus</name>
    <name type="synonym">Graphiocladiella clavigera</name>
    <dbReference type="NCBI Taxonomy" id="655863"/>
    <lineage>
        <taxon>Eukaryota</taxon>
        <taxon>Fungi</taxon>
        <taxon>Dikarya</taxon>
        <taxon>Ascomycota</taxon>
        <taxon>Pezizomycotina</taxon>
        <taxon>Sordariomycetes</taxon>
        <taxon>Sordariomycetidae</taxon>
        <taxon>Ophiostomatales</taxon>
        <taxon>Ophiostomataceae</taxon>
        <taxon>Leptographium</taxon>
    </lineage>
</organism>
<dbReference type="InterPro" id="IPR056808">
    <property type="entry name" value="HTH_AAA"/>
</dbReference>
<dbReference type="OrthoDB" id="511599at2759"/>
<proteinExistence type="predicted"/>
<dbReference type="HOGENOM" id="CLU_021105_1_1_1"/>
<evidence type="ECO:0000259" key="3">
    <source>
        <dbReference type="Pfam" id="PF24913"/>
    </source>
</evidence>
<sequence>MVATTTCRACPTGTLSACYLRTALSASATAATATTATTATVQRPIWLPARRWATARTSSSALQAGPRTAKAPRSSRRAYHSTAAGDGEGDSLGKKMLESAATSMASIVMLGLGFALAGYGYHKFYKHLVLHKMEKAFDPGDPVLELAAMGRGMQRYPGRASAASEPDGHSEQYWTLRPEQQAVDAIVSGQDVGHYHLFLGEKGTGKNLPDPAGQGAQTFDFNEDYIGGYFSERGPRESTALLDIERALNKLEKVALRRRQKQKQATHRPLILIINQMHLVRDDEDGRDLIELLQQRAEQWAASGLVTMVFCSDDYWVHERLRQLAARLEVHSIQDLSRAQATATLQRFRQRYFGETLSDTKASAVYDRVGGRLTFLNRVARSRDMMATCDQITKMEKKWFLAQCWILGADMDDDVMDQQKWAAAAMVLAQALVDKEAAVGLAAGNGDEEQERTDVAEASSVASTANTVCTARPPMRPSFALHEAQQIMTRADFVREMDRRNLFTITSQGHVRAASVPMQAALRQICGMPGFREHLDATVQRISDIESLGRTRELVAKDLVLGGRYELAASKADKKRTEVVFTGWSPHQRPPDDSLSPTEDP</sequence>
<feature type="region of interest" description="Disordered" evidence="1">
    <location>
        <begin position="580"/>
        <end position="601"/>
    </location>
</feature>
<gene>
    <name evidence="4" type="ORF">CMQ_4170</name>
</gene>